<keyword evidence="3" id="KW-1185">Reference proteome</keyword>
<name>A0AAV2P4H3_9HYME</name>
<feature type="transmembrane region" description="Helical" evidence="1">
    <location>
        <begin position="7"/>
        <end position="27"/>
    </location>
</feature>
<accession>A0AAV2P4H3</accession>
<dbReference type="Proteomes" id="UP001497644">
    <property type="component" value="Chromosome 7"/>
</dbReference>
<sequence>MSRQVPSYTVLHIPLILCSVIIFINAGCVDSFSDRCSELVQFDIDEIEDHLSKLNLTDVPTVKIMAAGFKCPISALPFGALKSDWSRMLLLQDAQPDGSIIKRKLVRLMRILIIAYYQMEERFDATDSDAIQK</sequence>
<evidence type="ECO:0000313" key="3">
    <source>
        <dbReference type="Proteomes" id="UP001497644"/>
    </source>
</evidence>
<organism evidence="2 3">
    <name type="scientific">Lasius platythorax</name>
    <dbReference type="NCBI Taxonomy" id="488582"/>
    <lineage>
        <taxon>Eukaryota</taxon>
        <taxon>Metazoa</taxon>
        <taxon>Ecdysozoa</taxon>
        <taxon>Arthropoda</taxon>
        <taxon>Hexapoda</taxon>
        <taxon>Insecta</taxon>
        <taxon>Pterygota</taxon>
        <taxon>Neoptera</taxon>
        <taxon>Endopterygota</taxon>
        <taxon>Hymenoptera</taxon>
        <taxon>Apocrita</taxon>
        <taxon>Aculeata</taxon>
        <taxon>Formicoidea</taxon>
        <taxon>Formicidae</taxon>
        <taxon>Formicinae</taxon>
        <taxon>Lasius</taxon>
        <taxon>Lasius</taxon>
    </lineage>
</organism>
<reference evidence="2" key="1">
    <citation type="submission" date="2024-04" db="EMBL/GenBank/DDBJ databases">
        <authorList>
            <consortium name="Molecular Ecology Group"/>
        </authorList>
    </citation>
    <scope>NUCLEOTIDE SEQUENCE</scope>
</reference>
<keyword evidence="1" id="KW-0472">Membrane</keyword>
<protein>
    <submittedName>
        <fullName evidence="2">Uncharacterized protein</fullName>
    </submittedName>
</protein>
<dbReference type="AlphaFoldDB" id="A0AAV2P4H3"/>
<keyword evidence="1" id="KW-1133">Transmembrane helix</keyword>
<proteinExistence type="predicted"/>
<gene>
    <name evidence="2" type="ORF">LPLAT_LOCUS12648</name>
</gene>
<dbReference type="EMBL" id="OZ034830">
    <property type="protein sequence ID" value="CAL1687437.1"/>
    <property type="molecule type" value="Genomic_DNA"/>
</dbReference>
<keyword evidence="1" id="KW-0812">Transmembrane</keyword>
<evidence type="ECO:0000313" key="2">
    <source>
        <dbReference type="EMBL" id="CAL1687437.1"/>
    </source>
</evidence>
<evidence type="ECO:0000256" key="1">
    <source>
        <dbReference type="SAM" id="Phobius"/>
    </source>
</evidence>